<reference evidence="3" key="1">
    <citation type="journal article" date="2014" name="Science">
        <title>Ancient hybridizations among the ancestral genomes of bread wheat.</title>
        <authorList>
            <consortium name="International Wheat Genome Sequencing Consortium,"/>
            <person name="Marcussen T."/>
            <person name="Sandve S.R."/>
            <person name="Heier L."/>
            <person name="Spannagl M."/>
            <person name="Pfeifer M."/>
            <person name="Jakobsen K.S."/>
            <person name="Wulff B.B."/>
            <person name="Steuernagel B."/>
            <person name="Mayer K.F."/>
            <person name="Olsen O.A."/>
        </authorList>
    </citation>
    <scope>NUCLEOTIDE SEQUENCE [LARGE SCALE GENOMIC DNA]</scope>
    <source>
        <strain evidence="3">cv. AL8/78</strain>
    </source>
</reference>
<accession>A0A453A265</accession>
<dbReference type="Proteomes" id="UP000015105">
    <property type="component" value="Chromosome 1D"/>
</dbReference>
<sequence length="52" mass="6204">MLISAWEWREHNILPLGKSVSLHMYVMYQEVARRILCIVLYCMCLSIYVPMV</sequence>
<name>A0A453A265_AEGTS</name>
<evidence type="ECO:0000313" key="3">
    <source>
        <dbReference type="Proteomes" id="UP000015105"/>
    </source>
</evidence>
<keyword evidence="1" id="KW-0472">Membrane</keyword>
<dbReference type="AlphaFoldDB" id="A0A453A265"/>
<dbReference type="EnsemblPlants" id="AET1Gv21012200.29">
    <property type="protein sequence ID" value="AET1Gv21012200.29"/>
    <property type="gene ID" value="AET1Gv21012200"/>
</dbReference>
<dbReference type="Gramene" id="AET1Gv21012200.29">
    <property type="protein sequence ID" value="AET1Gv21012200.29"/>
    <property type="gene ID" value="AET1Gv21012200"/>
</dbReference>
<organism evidence="2 3">
    <name type="scientific">Aegilops tauschii subsp. strangulata</name>
    <name type="common">Goatgrass</name>
    <dbReference type="NCBI Taxonomy" id="200361"/>
    <lineage>
        <taxon>Eukaryota</taxon>
        <taxon>Viridiplantae</taxon>
        <taxon>Streptophyta</taxon>
        <taxon>Embryophyta</taxon>
        <taxon>Tracheophyta</taxon>
        <taxon>Spermatophyta</taxon>
        <taxon>Magnoliopsida</taxon>
        <taxon>Liliopsida</taxon>
        <taxon>Poales</taxon>
        <taxon>Poaceae</taxon>
        <taxon>BOP clade</taxon>
        <taxon>Pooideae</taxon>
        <taxon>Triticodae</taxon>
        <taxon>Triticeae</taxon>
        <taxon>Triticinae</taxon>
        <taxon>Aegilops</taxon>
    </lineage>
</organism>
<reference evidence="2" key="4">
    <citation type="submission" date="2019-03" db="UniProtKB">
        <authorList>
            <consortium name="EnsemblPlants"/>
        </authorList>
    </citation>
    <scope>IDENTIFICATION</scope>
</reference>
<reference evidence="2" key="3">
    <citation type="journal article" date="2017" name="Nature">
        <title>Genome sequence of the progenitor of the wheat D genome Aegilops tauschii.</title>
        <authorList>
            <person name="Luo M.C."/>
            <person name="Gu Y.Q."/>
            <person name="Puiu D."/>
            <person name="Wang H."/>
            <person name="Twardziok S.O."/>
            <person name="Deal K.R."/>
            <person name="Huo N."/>
            <person name="Zhu T."/>
            <person name="Wang L."/>
            <person name="Wang Y."/>
            <person name="McGuire P.E."/>
            <person name="Liu S."/>
            <person name="Long H."/>
            <person name="Ramasamy R.K."/>
            <person name="Rodriguez J.C."/>
            <person name="Van S.L."/>
            <person name="Yuan L."/>
            <person name="Wang Z."/>
            <person name="Xia Z."/>
            <person name="Xiao L."/>
            <person name="Anderson O.D."/>
            <person name="Ouyang S."/>
            <person name="Liang Y."/>
            <person name="Zimin A.V."/>
            <person name="Pertea G."/>
            <person name="Qi P."/>
            <person name="Bennetzen J.L."/>
            <person name="Dai X."/>
            <person name="Dawson M.W."/>
            <person name="Muller H.G."/>
            <person name="Kugler K."/>
            <person name="Rivarola-Duarte L."/>
            <person name="Spannagl M."/>
            <person name="Mayer K.F.X."/>
            <person name="Lu F.H."/>
            <person name="Bevan M.W."/>
            <person name="Leroy P."/>
            <person name="Li P."/>
            <person name="You F.M."/>
            <person name="Sun Q."/>
            <person name="Liu Z."/>
            <person name="Lyons E."/>
            <person name="Wicker T."/>
            <person name="Salzberg S.L."/>
            <person name="Devos K.M."/>
            <person name="Dvorak J."/>
        </authorList>
    </citation>
    <scope>NUCLEOTIDE SEQUENCE [LARGE SCALE GENOMIC DNA]</scope>
    <source>
        <strain evidence="2">cv. AL8/78</strain>
    </source>
</reference>
<proteinExistence type="predicted"/>
<reference evidence="3" key="2">
    <citation type="journal article" date="2017" name="Nat. Plants">
        <title>The Aegilops tauschii genome reveals multiple impacts of transposons.</title>
        <authorList>
            <person name="Zhao G."/>
            <person name="Zou C."/>
            <person name="Li K."/>
            <person name="Wang K."/>
            <person name="Li T."/>
            <person name="Gao L."/>
            <person name="Zhang X."/>
            <person name="Wang H."/>
            <person name="Yang Z."/>
            <person name="Liu X."/>
            <person name="Jiang W."/>
            <person name="Mao L."/>
            <person name="Kong X."/>
            <person name="Jiao Y."/>
            <person name="Jia J."/>
        </authorList>
    </citation>
    <scope>NUCLEOTIDE SEQUENCE [LARGE SCALE GENOMIC DNA]</scope>
    <source>
        <strain evidence="3">cv. AL8/78</strain>
    </source>
</reference>
<keyword evidence="3" id="KW-1185">Reference proteome</keyword>
<keyword evidence="1" id="KW-1133">Transmembrane helix</keyword>
<keyword evidence="1" id="KW-0812">Transmembrane</keyword>
<protein>
    <submittedName>
        <fullName evidence="2">Uncharacterized protein</fullName>
    </submittedName>
</protein>
<reference evidence="2" key="5">
    <citation type="journal article" date="2021" name="G3 (Bethesda)">
        <title>Aegilops tauschii genome assembly Aet v5.0 features greater sequence contiguity and improved annotation.</title>
        <authorList>
            <person name="Wang L."/>
            <person name="Zhu T."/>
            <person name="Rodriguez J.C."/>
            <person name="Deal K.R."/>
            <person name="Dubcovsky J."/>
            <person name="McGuire P.E."/>
            <person name="Lux T."/>
            <person name="Spannagl M."/>
            <person name="Mayer K.F.X."/>
            <person name="Baldrich P."/>
            <person name="Meyers B.C."/>
            <person name="Huo N."/>
            <person name="Gu Y.Q."/>
            <person name="Zhou H."/>
            <person name="Devos K.M."/>
            <person name="Bennetzen J.L."/>
            <person name="Unver T."/>
            <person name="Budak H."/>
            <person name="Gulick P.J."/>
            <person name="Galiba G."/>
            <person name="Kalapos B."/>
            <person name="Nelson D.R."/>
            <person name="Li P."/>
            <person name="You F.M."/>
            <person name="Luo M.C."/>
            <person name="Dvorak J."/>
        </authorList>
    </citation>
    <scope>NUCLEOTIDE SEQUENCE [LARGE SCALE GENOMIC DNA]</scope>
    <source>
        <strain evidence="2">cv. AL8/78</strain>
    </source>
</reference>
<evidence type="ECO:0000313" key="2">
    <source>
        <dbReference type="EnsemblPlants" id="AET1Gv21012200.29"/>
    </source>
</evidence>
<feature type="transmembrane region" description="Helical" evidence="1">
    <location>
        <begin position="31"/>
        <end position="51"/>
    </location>
</feature>
<evidence type="ECO:0000256" key="1">
    <source>
        <dbReference type="SAM" id="Phobius"/>
    </source>
</evidence>